<proteinExistence type="predicted"/>
<accession>A0ABX0M6X7</accession>
<keyword evidence="2" id="KW-1185">Reference proteome</keyword>
<protein>
    <submittedName>
        <fullName evidence="1">Uncharacterized protein</fullName>
    </submittedName>
</protein>
<evidence type="ECO:0000313" key="1">
    <source>
        <dbReference type="EMBL" id="NHZ39992.1"/>
    </source>
</evidence>
<dbReference type="Proteomes" id="UP000819052">
    <property type="component" value="Unassembled WGS sequence"/>
</dbReference>
<evidence type="ECO:0000313" key="2">
    <source>
        <dbReference type="Proteomes" id="UP000819052"/>
    </source>
</evidence>
<organism evidence="1 2">
    <name type="scientific">Massilia aquatica</name>
    <dbReference type="NCBI Taxonomy" id="2609000"/>
    <lineage>
        <taxon>Bacteria</taxon>
        <taxon>Pseudomonadati</taxon>
        <taxon>Pseudomonadota</taxon>
        <taxon>Betaproteobacteria</taxon>
        <taxon>Burkholderiales</taxon>
        <taxon>Oxalobacteraceae</taxon>
        <taxon>Telluria group</taxon>
        <taxon>Massilia</taxon>
    </lineage>
</organism>
<sequence>MDNKTTAVARVSSNELSGCSFCSHSIDGTMDFAAAVNHYLTEHGCTLLHVGQEDVPGHDGKPWATTVAVLAAK</sequence>
<dbReference type="RefSeq" id="WP_167075850.1">
    <property type="nucleotide sequence ID" value="NZ_VVIW01000003.1"/>
</dbReference>
<gene>
    <name evidence="1" type="ORF">F1609_07435</name>
</gene>
<reference evidence="1 2" key="1">
    <citation type="submission" date="2019-09" db="EMBL/GenBank/DDBJ databases">
        <title>Taxonomy of Antarctic Massilia spp.: description of Massilia rubra sp. nov., Massilia aquatica sp. nov., Massilia mucilaginosa sp. nov., Massilia frigida sp. nov. isolated from streams, lakes and regoliths.</title>
        <authorList>
            <person name="Holochova P."/>
            <person name="Sedlacek I."/>
            <person name="Kralova S."/>
            <person name="Maslanova I."/>
            <person name="Busse H.-J."/>
            <person name="Stankova E."/>
            <person name="Vrbovska V."/>
            <person name="Kovarovic V."/>
            <person name="Bartak M."/>
            <person name="Svec P."/>
            <person name="Pantucek R."/>
        </authorList>
    </citation>
    <scope>NUCLEOTIDE SEQUENCE [LARGE SCALE GENOMIC DNA]</scope>
    <source>
        <strain evidence="1 2">CCM 8693</strain>
    </source>
</reference>
<comment type="caution">
    <text evidence="1">The sequence shown here is derived from an EMBL/GenBank/DDBJ whole genome shotgun (WGS) entry which is preliminary data.</text>
</comment>
<dbReference type="EMBL" id="VVIW01000003">
    <property type="protein sequence ID" value="NHZ39992.1"/>
    <property type="molecule type" value="Genomic_DNA"/>
</dbReference>
<name>A0ABX0M6X7_9BURK</name>